<evidence type="ECO:0000256" key="3">
    <source>
        <dbReference type="ARBA" id="ARBA00023125"/>
    </source>
</evidence>
<evidence type="ECO:0000259" key="4">
    <source>
        <dbReference type="Pfam" id="PF17764"/>
    </source>
</evidence>
<feature type="domain" description="Primosomal protein N' 3' DNA-binding" evidence="4">
    <location>
        <begin position="16"/>
        <end position="100"/>
    </location>
</feature>
<dbReference type="EMBL" id="PFMC01000069">
    <property type="protein sequence ID" value="PIY94295.1"/>
    <property type="molecule type" value="Genomic_DNA"/>
</dbReference>
<keyword evidence="3" id="KW-0238">DNA-binding</keyword>
<dbReference type="InterPro" id="IPR027417">
    <property type="entry name" value="P-loop_NTPase"/>
</dbReference>
<dbReference type="GO" id="GO:0006310">
    <property type="term" value="P:DNA recombination"/>
    <property type="evidence" value="ECO:0007669"/>
    <property type="project" value="TreeGrafter"/>
</dbReference>
<reference evidence="6" key="1">
    <citation type="submission" date="2017-09" db="EMBL/GenBank/DDBJ databases">
        <title>Depth-based differentiation of microbial function through sediment-hosted aquifers and enrichment of novel symbionts in the deep terrestrial subsurface.</title>
        <authorList>
            <person name="Probst A.J."/>
            <person name="Ladd B."/>
            <person name="Jarett J.K."/>
            <person name="Geller-Mcgrath D.E."/>
            <person name="Sieber C.M.K."/>
            <person name="Emerson J.B."/>
            <person name="Anantharaman K."/>
            <person name="Thomas B.C."/>
            <person name="Malmstrom R."/>
            <person name="Stieglmeier M."/>
            <person name="Klingl A."/>
            <person name="Woyke T."/>
            <person name="Ryan C.M."/>
            <person name="Banfield J.F."/>
        </authorList>
    </citation>
    <scope>NUCLEOTIDE SEQUENCE [LARGE SCALE GENOMIC DNA]</scope>
</reference>
<dbReference type="AlphaFoldDB" id="A0A2M7RC24"/>
<dbReference type="InterPro" id="IPR041222">
    <property type="entry name" value="PriA_3primeBD"/>
</dbReference>
<evidence type="ECO:0000313" key="6">
    <source>
        <dbReference type="Proteomes" id="UP000228689"/>
    </source>
</evidence>
<dbReference type="InterPro" id="IPR042115">
    <property type="entry name" value="PriA_3primeBD_sf"/>
</dbReference>
<dbReference type="SUPFAM" id="SSF52540">
    <property type="entry name" value="P-loop containing nucleoside triphosphate hydrolases"/>
    <property type="match status" value="1"/>
</dbReference>
<name>A0A2M7RC24_9BACT</name>
<dbReference type="GO" id="GO:0006270">
    <property type="term" value="P:DNA replication initiation"/>
    <property type="evidence" value="ECO:0007669"/>
    <property type="project" value="TreeGrafter"/>
</dbReference>
<evidence type="ECO:0000256" key="2">
    <source>
        <dbReference type="ARBA" id="ARBA00022840"/>
    </source>
</evidence>
<evidence type="ECO:0000256" key="1">
    <source>
        <dbReference type="ARBA" id="ARBA00022741"/>
    </source>
</evidence>
<protein>
    <recommendedName>
        <fullName evidence="4">Primosomal protein N' 3' DNA-binding domain-containing protein</fullName>
    </recommendedName>
</protein>
<dbReference type="GO" id="GO:0006302">
    <property type="term" value="P:double-strand break repair"/>
    <property type="evidence" value="ECO:0007669"/>
    <property type="project" value="TreeGrafter"/>
</dbReference>
<comment type="caution">
    <text evidence="5">The sequence shown here is derived from an EMBL/GenBank/DDBJ whole genome shotgun (WGS) entry which is preliminary data.</text>
</comment>
<dbReference type="GO" id="GO:0003677">
    <property type="term" value="F:DNA binding"/>
    <property type="evidence" value="ECO:0007669"/>
    <property type="project" value="UniProtKB-KW"/>
</dbReference>
<dbReference type="Proteomes" id="UP000228689">
    <property type="component" value="Unassembled WGS sequence"/>
</dbReference>
<dbReference type="GO" id="GO:0005524">
    <property type="term" value="F:ATP binding"/>
    <property type="evidence" value="ECO:0007669"/>
    <property type="project" value="UniProtKB-KW"/>
</dbReference>
<dbReference type="GO" id="GO:0043138">
    <property type="term" value="F:3'-5' DNA helicase activity"/>
    <property type="evidence" value="ECO:0007669"/>
    <property type="project" value="TreeGrafter"/>
</dbReference>
<evidence type="ECO:0000313" key="5">
    <source>
        <dbReference type="EMBL" id="PIY94295.1"/>
    </source>
</evidence>
<dbReference type="Gene3D" id="3.40.1440.60">
    <property type="entry name" value="PriA, 3(prime) DNA-binding domain"/>
    <property type="match status" value="1"/>
</dbReference>
<dbReference type="PANTHER" id="PTHR30580">
    <property type="entry name" value="PRIMOSOMAL PROTEIN N"/>
    <property type="match status" value="1"/>
</dbReference>
<sequence length="604" mass="69772">MIASIIPLLRLPSNLNFFDYLVPTEMLQSLRVGSFVVIEFRKKKVIGLVHDFKKISSIKTLKYISKQLDLSLASSQLKSLEQIAKQLSLSWPQTADALIPQFPLNNHQIKYQLPALKKFTIKDFKLPLFSDTNFVQYQTTSDKINFYCKLLSGLKKNQQLFILCANKQTMFELAAYLRQQITVDQIALIDANLNKNQLKNYWQKINSGKIRLIIGTRKALFFPFTNLQYFVIDQASSEYHYQWDQKPRYHTIDLAIIIANNLQTKLLYLDCLPSPEIYWQIKNKTIKYLRLNTSQADQQIDFIKMSDDGWLNYQITTVIDECLQKPKSVLILANRLHHSRLFYCADCHQTLQCHHCQTDLNYDQENNSLICANCLHSQSAPTKCPQCQSSKLLTKGLGVQKIQEQLKINYPDHQITIFDKDNRQEGDLVVASTSILPYLSFFNFGVIIVPIIEQFLTPIDLNTNWQVNYLLTELASTRLPVIVQSFTENSVETSYRQPLKFLKNEIINRQALSLPPTQSILKVIIKVRQINDYTTKLAAFKKSVLAINSSIVITNALPAKPFFKSRKYHYLLLLKNITQSDIEKIMKVSYDGIVFDPNPFKILS</sequence>
<keyword evidence="1" id="KW-0547">Nucleotide-binding</keyword>
<dbReference type="Gene3D" id="3.40.50.300">
    <property type="entry name" value="P-loop containing nucleotide triphosphate hydrolases"/>
    <property type="match status" value="1"/>
</dbReference>
<organism evidence="5 6">
    <name type="scientific">Candidatus Komeilibacteria bacterium CG_4_10_14_0_8_um_filter_37_78</name>
    <dbReference type="NCBI Taxonomy" id="1974471"/>
    <lineage>
        <taxon>Bacteria</taxon>
        <taxon>Candidatus Komeiliibacteriota</taxon>
    </lineage>
</organism>
<dbReference type="Pfam" id="PF17764">
    <property type="entry name" value="PriA_3primeBD"/>
    <property type="match status" value="1"/>
</dbReference>
<proteinExistence type="predicted"/>
<gene>
    <name evidence="5" type="ORF">COY67_02720</name>
</gene>
<keyword evidence="2" id="KW-0067">ATP-binding</keyword>
<accession>A0A2M7RC24</accession>
<dbReference type="PANTHER" id="PTHR30580:SF0">
    <property type="entry name" value="PRIMOSOMAL PROTEIN N"/>
    <property type="match status" value="1"/>
</dbReference>